<keyword evidence="10 18" id="KW-0418">Kinase</keyword>
<keyword evidence="6" id="KW-0808">Transferase</keyword>
<dbReference type="InterPro" id="IPR017665">
    <property type="entry name" value="Guanylate_kinase"/>
</dbReference>
<feature type="domain" description="Guanylate kinase-like" evidence="15">
    <location>
        <begin position="469"/>
        <end position="647"/>
    </location>
</feature>
<dbReference type="Gene3D" id="3.30.63.10">
    <property type="entry name" value="Guanylate Kinase phosphate binding domain"/>
    <property type="match status" value="1"/>
</dbReference>
<evidence type="ECO:0000256" key="14">
    <source>
        <dbReference type="ARBA" id="ARBA00030128"/>
    </source>
</evidence>
<evidence type="ECO:0000256" key="10">
    <source>
        <dbReference type="ARBA" id="ARBA00022777"/>
    </source>
</evidence>
<dbReference type="InterPro" id="IPR008144">
    <property type="entry name" value="Guanylate_kin-like_dom"/>
</dbReference>
<organism evidence="18 19">
    <name type="scientific">Desulfuribacillus alkaliarsenatis</name>
    <dbReference type="NCBI Taxonomy" id="766136"/>
    <lineage>
        <taxon>Bacteria</taxon>
        <taxon>Bacillati</taxon>
        <taxon>Bacillota</taxon>
        <taxon>Desulfuribacillia</taxon>
        <taxon>Desulfuribacillales</taxon>
        <taxon>Desulfuribacillaceae</taxon>
        <taxon>Desulfuribacillus</taxon>
    </lineage>
</organism>
<dbReference type="NCBIfam" id="TIGR03263">
    <property type="entry name" value="guanyl_kin"/>
    <property type="match status" value="1"/>
</dbReference>
<dbReference type="InterPro" id="IPR034466">
    <property type="entry name" value="Methyltransferase_Class_B"/>
</dbReference>
<dbReference type="SUPFAM" id="SSF102114">
    <property type="entry name" value="Radical SAM enzymes"/>
    <property type="match status" value="1"/>
</dbReference>
<dbReference type="InterPro" id="IPR006158">
    <property type="entry name" value="Cobalamin-bd"/>
</dbReference>
<evidence type="ECO:0000256" key="9">
    <source>
        <dbReference type="ARBA" id="ARBA00022741"/>
    </source>
</evidence>
<dbReference type="GO" id="GO:0005524">
    <property type="term" value="F:ATP binding"/>
    <property type="evidence" value="ECO:0007669"/>
    <property type="project" value="UniProtKB-KW"/>
</dbReference>
<dbReference type="AlphaFoldDB" id="A0A1E5G5B0"/>
<dbReference type="Gene3D" id="3.20.20.70">
    <property type="entry name" value="Aldolase class I"/>
    <property type="match status" value="1"/>
</dbReference>
<dbReference type="PANTHER" id="PTHR43409">
    <property type="entry name" value="ANAEROBIC MAGNESIUM-PROTOPORPHYRIN IX MONOMETHYL ESTER CYCLASE-RELATED"/>
    <property type="match status" value="1"/>
</dbReference>
<dbReference type="SFLD" id="SFLDS00029">
    <property type="entry name" value="Radical_SAM"/>
    <property type="match status" value="1"/>
</dbReference>
<name>A0A1E5G5B0_9FIRM</name>
<keyword evidence="5" id="KW-0489">Methyltransferase</keyword>
<evidence type="ECO:0000256" key="6">
    <source>
        <dbReference type="ARBA" id="ARBA00022679"/>
    </source>
</evidence>
<dbReference type="EMBL" id="MIJE01000001">
    <property type="protein sequence ID" value="OEF98371.1"/>
    <property type="molecule type" value="Genomic_DNA"/>
</dbReference>
<gene>
    <name evidence="18" type="ORF">BHF68_01455</name>
</gene>
<dbReference type="PROSITE" id="PS51332">
    <property type="entry name" value="B12_BINDING"/>
    <property type="match status" value="1"/>
</dbReference>
<dbReference type="PROSITE" id="PS50052">
    <property type="entry name" value="GUANYLATE_KINASE_2"/>
    <property type="match status" value="1"/>
</dbReference>
<dbReference type="SUPFAM" id="SSF52540">
    <property type="entry name" value="P-loop containing nucleoside triphosphate hydrolases"/>
    <property type="match status" value="1"/>
</dbReference>
<proteinExistence type="inferred from homology"/>
<dbReference type="EC" id="2.7.4.8" evidence="3"/>
<dbReference type="GO" id="GO:0031419">
    <property type="term" value="F:cobalamin binding"/>
    <property type="evidence" value="ECO:0007669"/>
    <property type="project" value="InterPro"/>
</dbReference>
<dbReference type="PROSITE" id="PS00856">
    <property type="entry name" value="GUANYLATE_KINASE_1"/>
    <property type="match status" value="1"/>
</dbReference>
<accession>A0A1E5G5B0</accession>
<dbReference type="Pfam" id="PF04055">
    <property type="entry name" value="Radical_SAM"/>
    <property type="match status" value="1"/>
</dbReference>
<dbReference type="InterPro" id="IPR008145">
    <property type="entry name" value="GK/Ca_channel_bsu"/>
</dbReference>
<evidence type="ECO:0000256" key="3">
    <source>
        <dbReference type="ARBA" id="ARBA00012961"/>
    </source>
</evidence>
<evidence type="ECO:0000259" key="16">
    <source>
        <dbReference type="PROSITE" id="PS51332"/>
    </source>
</evidence>
<evidence type="ECO:0000256" key="8">
    <source>
        <dbReference type="ARBA" id="ARBA00022723"/>
    </source>
</evidence>
<dbReference type="SFLD" id="SFLDG01082">
    <property type="entry name" value="B12-binding_domain_containing"/>
    <property type="match status" value="1"/>
</dbReference>
<evidence type="ECO:0000256" key="7">
    <source>
        <dbReference type="ARBA" id="ARBA00022691"/>
    </source>
</evidence>
<dbReference type="CDD" id="cd00071">
    <property type="entry name" value="GMPK"/>
    <property type="match status" value="1"/>
</dbReference>
<dbReference type="InterPro" id="IPR013785">
    <property type="entry name" value="Aldolase_TIM"/>
</dbReference>
<feature type="domain" description="B12-binding" evidence="16">
    <location>
        <begin position="8"/>
        <end position="138"/>
    </location>
</feature>
<dbReference type="Pfam" id="PF02310">
    <property type="entry name" value="B12-binding"/>
    <property type="match status" value="1"/>
</dbReference>
<evidence type="ECO:0000256" key="11">
    <source>
        <dbReference type="ARBA" id="ARBA00022840"/>
    </source>
</evidence>
<dbReference type="InterPro" id="IPR020590">
    <property type="entry name" value="Guanylate_kinase_CS"/>
</dbReference>
<comment type="caution">
    <text evidence="18">The sequence shown here is derived from an EMBL/GenBank/DDBJ whole genome shotgun (WGS) entry which is preliminary data.</text>
</comment>
<dbReference type="InterPro" id="IPR036724">
    <property type="entry name" value="Cobalamin-bd_sf"/>
</dbReference>
<dbReference type="InterPro" id="IPR006638">
    <property type="entry name" value="Elp3/MiaA/NifB-like_rSAM"/>
</dbReference>
<dbReference type="Proteomes" id="UP000094296">
    <property type="component" value="Unassembled WGS sequence"/>
</dbReference>
<dbReference type="GO" id="GO:0046872">
    <property type="term" value="F:metal ion binding"/>
    <property type="evidence" value="ECO:0007669"/>
    <property type="project" value="UniProtKB-KW"/>
</dbReference>
<evidence type="ECO:0000256" key="12">
    <source>
        <dbReference type="ARBA" id="ARBA00023004"/>
    </source>
</evidence>
<dbReference type="GO" id="GO:0004385">
    <property type="term" value="F:GMP kinase activity"/>
    <property type="evidence" value="ECO:0007669"/>
    <property type="project" value="UniProtKB-EC"/>
</dbReference>
<evidence type="ECO:0000313" key="19">
    <source>
        <dbReference type="Proteomes" id="UP000094296"/>
    </source>
</evidence>
<dbReference type="InterPro" id="IPR051198">
    <property type="entry name" value="BchE-like"/>
</dbReference>
<sequence>MKVLLVRPPRIKQAITLGEFMYSEPIGLEIIYSMLESQHQVEILDMMAEQVDIVDKLIEYKPQVVGITTLCIDVPMVIELAKKVKAHNPNIVTIIGGTQTFLNPQGFFTDVVDHVMEFTTSENLTKLLQYLEKNNRAPDINDKVPMIDGIRSRSNEFQSTRKLGRNEYIHPNRKSTRKYRHNYSYFGYKQSAIMATAQGCSKVCRFCLRWRIEGHVEEYFPMDFVIEEIKDIDESTIMIIDNDFLHNGKRILELCERLEQEHIQKSFICYASVQSILQNKEAVRRFQNNGLKAVLVGYETFKNEELATYQKKSTMEENLLASKFLKSIKLDVWASFMIHPNWDSKDFKAFRKYIKQLSPETISLSPLTPFPNLPLYQEYQDRLLYDKDDFEKWSFGQVIIKPSKMSINRYYYELLKTNIYVNTSIRNVVYMIRKFGLLTLFRLLKGSSKLFVRYVKLMLASGDIQKGKGHIFILSGYSGAGKNTIINHINKNNCSLEYIPSVTTRAIRPEESQGNPYYFISEKEFHERVANNSFIEYEEIHGNYYGTIKSIYEQKLSNGCNIIKDIDVNGALKFRQVFGQQVTLLFIQPSDISVLIERLKKRGDNAKDIKTRMNRIEYESQQKPHFDYIITNDNIDEAIEKVLTIIDNVLDNK</sequence>
<reference evidence="18 19" key="1">
    <citation type="submission" date="2016-09" db="EMBL/GenBank/DDBJ databases">
        <title>Draft genome sequence for the type strain of Desulfuribacillus alkaliarsenatis AHT28, an obligately anaerobic, sulfidogenic bacterium isolated from Russian soda lake sediments.</title>
        <authorList>
            <person name="Abin C.A."/>
            <person name="Hollibaugh J.T."/>
        </authorList>
    </citation>
    <scope>NUCLEOTIDE SEQUENCE [LARGE SCALE GENOMIC DNA]</scope>
    <source>
        <strain evidence="18 19">AHT28</strain>
    </source>
</reference>
<dbReference type="Pfam" id="PF00625">
    <property type="entry name" value="Guanylate_kin"/>
    <property type="match status" value="1"/>
</dbReference>
<evidence type="ECO:0000259" key="17">
    <source>
        <dbReference type="PROSITE" id="PS51918"/>
    </source>
</evidence>
<keyword evidence="12" id="KW-0408">Iron</keyword>
<protein>
    <recommendedName>
        <fullName evidence="4">Guanylate kinase</fullName>
        <ecNumber evidence="3">2.7.4.8</ecNumber>
    </recommendedName>
    <alternativeName>
        <fullName evidence="14">GMP kinase</fullName>
    </alternativeName>
</protein>
<dbReference type="InterPro" id="IPR007197">
    <property type="entry name" value="rSAM"/>
</dbReference>
<comment type="cofactor">
    <cofactor evidence="1">
        <name>[4Fe-4S] cluster</name>
        <dbReference type="ChEBI" id="CHEBI:49883"/>
    </cofactor>
</comment>
<comment type="similarity">
    <text evidence="2">Belongs to the guanylate kinase family.</text>
</comment>
<dbReference type="SFLD" id="SFLDG01123">
    <property type="entry name" value="methyltransferase_(Class_B)"/>
    <property type="match status" value="1"/>
</dbReference>
<dbReference type="PANTHER" id="PTHR43409:SF7">
    <property type="entry name" value="BLL1977 PROTEIN"/>
    <property type="match status" value="1"/>
</dbReference>
<evidence type="ECO:0000256" key="4">
    <source>
        <dbReference type="ARBA" id="ARBA00016296"/>
    </source>
</evidence>
<evidence type="ECO:0000256" key="13">
    <source>
        <dbReference type="ARBA" id="ARBA00023014"/>
    </source>
</evidence>
<keyword evidence="7" id="KW-0949">S-adenosyl-L-methionine</keyword>
<dbReference type="SMART" id="SM00729">
    <property type="entry name" value="Elp3"/>
    <property type="match status" value="1"/>
</dbReference>
<dbReference type="STRING" id="766136.BHF68_01455"/>
<dbReference type="SMART" id="SM00072">
    <property type="entry name" value="GuKc"/>
    <property type="match status" value="1"/>
</dbReference>
<keyword evidence="13" id="KW-0411">Iron-sulfur</keyword>
<dbReference type="PROSITE" id="PS51918">
    <property type="entry name" value="RADICAL_SAM"/>
    <property type="match status" value="1"/>
</dbReference>
<dbReference type="FunFam" id="3.30.63.10:FF:000002">
    <property type="entry name" value="Guanylate kinase 1"/>
    <property type="match status" value="1"/>
</dbReference>
<keyword evidence="11" id="KW-0067">ATP-binding</keyword>
<dbReference type="InterPro" id="IPR058240">
    <property type="entry name" value="rSAM_sf"/>
</dbReference>
<evidence type="ECO:0000259" key="15">
    <source>
        <dbReference type="PROSITE" id="PS50052"/>
    </source>
</evidence>
<evidence type="ECO:0000256" key="2">
    <source>
        <dbReference type="ARBA" id="ARBA00005790"/>
    </source>
</evidence>
<evidence type="ECO:0000256" key="1">
    <source>
        <dbReference type="ARBA" id="ARBA00001966"/>
    </source>
</evidence>
<dbReference type="Gene3D" id="3.40.50.280">
    <property type="entry name" value="Cobalamin-binding domain"/>
    <property type="match status" value="1"/>
</dbReference>
<evidence type="ECO:0000256" key="5">
    <source>
        <dbReference type="ARBA" id="ARBA00022603"/>
    </source>
</evidence>
<keyword evidence="9" id="KW-0547">Nucleotide-binding</keyword>
<evidence type="ECO:0000313" key="18">
    <source>
        <dbReference type="EMBL" id="OEF98371.1"/>
    </source>
</evidence>
<keyword evidence="8" id="KW-0479">Metal-binding</keyword>
<dbReference type="CDD" id="cd01335">
    <property type="entry name" value="Radical_SAM"/>
    <property type="match status" value="1"/>
</dbReference>
<dbReference type="SUPFAM" id="SSF52242">
    <property type="entry name" value="Cobalamin (vitamin B12)-binding domain"/>
    <property type="match status" value="1"/>
</dbReference>
<dbReference type="RefSeq" id="WP_069641863.1">
    <property type="nucleotide sequence ID" value="NZ_MIJE01000001.1"/>
</dbReference>
<dbReference type="InterPro" id="IPR027417">
    <property type="entry name" value="P-loop_NTPase"/>
</dbReference>
<feature type="domain" description="Radical SAM core" evidence="17">
    <location>
        <begin position="186"/>
        <end position="403"/>
    </location>
</feature>
<keyword evidence="19" id="KW-1185">Reference proteome</keyword>
<dbReference type="GO" id="GO:0051539">
    <property type="term" value="F:4 iron, 4 sulfur cluster binding"/>
    <property type="evidence" value="ECO:0007669"/>
    <property type="project" value="UniProtKB-KW"/>
</dbReference>
<dbReference type="Gene3D" id="3.40.50.300">
    <property type="entry name" value="P-loop containing nucleotide triphosphate hydrolases"/>
    <property type="match status" value="1"/>
</dbReference>